<dbReference type="GO" id="GO:0016459">
    <property type="term" value="C:myosin complex"/>
    <property type="evidence" value="ECO:0007669"/>
    <property type="project" value="UniProtKB-KW"/>
</dbReference>
<protein>
    <submittedName>
        <fullName evidence="9">Unconventional myosin-Ie</fullName>
    </submittedName>
</protein>
<keyword evidence="1" id="KW-0547">Nucleotide-binding</keyword>
<keyword evidence="3 6" id="KW-0518">Myosin</keyword>
<evidence type="ECO:0000256" key="1">
    <source>
        <dbReference type="ARBA" id="ARBA00022741"/>
    </source>
</evidence>
<keyword evidence="10" id="KW-1185">Reference proteome</keyword>
<comment type="similarity">
    <text evidence="6">Belongs to the TRAFAC class myosin-kinesin ATPase superfamily. Myosin family.</text>
</comment>
<dbReference type="GO" id="GO:0005886">
    <property type="term" value="C:plasma membrane"/>
    <property type="evidence" value="ECO:0007669"/>
    <property type="project" value="TreeGrafter"/>
</dbReference>
<proteinExistence type="inferred from homology"/>
<keyword evidence="4" id="KW-0505">Motor protein</keyword>
<dbReference type="GO" id="GO:0006897">
    <property type="term" value="P:endocytosis"/>
    <property type="evidence" value="ECO:0007669"/>
    <property type="project" value="TreeGrafter"/>
</dbReference>
<evidence type="ECO:0000256" key="6">
    <source>
        <dbReference type="PROSITE-ProRule" id="PRU00782"/>
    </source>
</evidence>
<feature type="chain" id="PRO_5022802618" evidence="7">
    <location>
        <begin position="21"/>
        <end position="102"/>
    </location>
</feature>
<evidence type="ECO:0000313" key="10">
    <source>
        <dbReference type="Proteomes" id="UP000324222"/>
    </source>
</evidence>
<dbReference type="InterPro" id="IPR001609">
    <property type="entry name" value="Myosin_head_motor_dom-like"/>
</dbReference>
<dbReference type="PANTHER" id="PTHR13140">
    <property type="entry name" value="MYOSIN"/>
    <property type="match status" value="1"/>
</dbReference>
<comment type="caution">
    <text evidence="6">Lacks conserved residue(s) required for the propagation of feature annotation.</text>
</comment>
<dbReference type="Pfam" id="PF00063">
    <property type="entry name" value="Myosin_head"/>
    <property type="match status" value="1"/>
</dbReference>
<evidence type="ECO:0000256" key="5">
    <source>
        <dbReference type="ARBA" id="ARBA00023203"/>
    </source>
</evidence>
<dbReference type="PROSITE" id="PS51456">
    <property type="entry name" value="MYOSIN_MOTOR"/>
    <property type="match status" value="1"/>
</dbReference>
<dbReference type="EMBL" id="VSRR010066048">
    <property type="protein sequence ID" value="MPC84660.1"/>
    <property type="molecule type" value="Genomic_DNA"/>
</dbReference>
<gene>
    <name evidence="9" type="primary">Myo1e_0</name>
    <name evidence="9" type="ORF">E2C01_079405</name>
</gene>
<dbReference type="GO" id="GO:0005902">
    <property type="term" value="C:microvillus"/>
    <property type="evidence" value="ECO:0007669"/>
    <property type="project" value="TreeGrafter"/>
</dbReference>
<dbReference type="Gene3D" id="3.40.850.10">
    <property type="entry name" value="Kinesin motor domain"/>
    <property type="match status" value="1"/>
</dbReference>
<evidence type="ECO:0000313" key="9">
    <source>
        <dbReference type="EMBL" id="MPC84660.1"/>
    </source>
</evidence>
<dbReference type="GO" id="GO:0051015">
    <property type="term" value="F:actin filament binding"/>
    <property type="evidence" value="ECO:0007669"/>
    <property type="project" value="TreeGrafter"/>
</dbReference>
<dbReference type="GO" id="GO:0005524">
    <property type="term" value="F:ATP binding"/>
    <property type="evidence" value="ECO:0007669"/>
    <property type="project" value="UniProtKB-KW"/>
</dbReference>
<evidence type="ECO:0000259" key="8">
    <source>
        <dbReference type="PROSITE" id="PS51456"/>
    </source>
</evidence>
<dbReference type="InterPro" id="IPR036961">
    <property type="entry name" value="Kinesin_motor_dom_sf"/>
</dbReference>
<evidence type="ECO:0000256" key="3">
    <source>
        <dbReference type="ARBA" id="ARBA00023123"/>
    </source>
</evidence>
<dbReference type="PANTHER" id="PTHR13140:SF729">
    <property type="entry name" value="UNCONVENTIONAL MYOSIN-IE"/>
    <property type="match status" value="1"/>
</dbReference>
<accession>A0A5B7IJH1</accession>
<dbReference type="OrthoDB" id="6108017at2759"/>
<keyword evidence="7" id="KW-0732">Signal</keyword>
<comment type="caution">
    <text evidence="9">The sequence shown here is derived from an EMBL/GenBank/DDBJ whole genome shotgun (WGS) entry which is preliminary data.</text>
</comment>
<dbReference type="SUPFAM" id="SSF52540">
    <property type="entry name" value="P-loop containing nucleoside triphosphate hydrolases"/>
    <property type="match status" value="1"/>
</dbReference>
<organism evidence="9 10">
    <name type="scientific">Portunus trituberculatus</name>
    <name type="common">Swimming crab</name>
    <name type="synonym">Neptunus trituberculatus</name>
    <dbReference type="NCBI Taxonomy" id="210409"/>
    <lineage>
        <taxon>Eukaryota</taxon>
        <taxon>Metazoa</taxon>
        <taxon>Ecdysozoa</taxon>
        <taxon>Arthropoda</taxon>
        <taxon>Crustacea</taxon>
        <taxon>Multicrustacea</taxon>
        <taxon>Malacostraca</taxon>
        <taxon>Eumalacostraca</taxon>
        <taxon>Eucarida</taxon>
        <taxon>Decapoda</taxon>
        <taxon>Pleocyemata</taxon>
        <taxon>Brachyura</taxon>
        <taxon>Eubrachyura</taxon>
        <taxon>Portunoidea</taxon>
        <taxon>Portunidae</taxon>
        <taxon>Portuninae</taxon>
        <taxon>Portunus</taxon>
    </lineage>
</organism>
<evidence type="ECO:0000256" key="7">
    <source>
        <dbReference type="SAM" id="SignalP"/>
    </source>
</evidence>
<evidence type="ECO:0000256" key="2">
    <source>
        <dbReference type="ARBA" id="ARBA00022840"/>
    </source>
</evidence>
<dbReference type="GO" id="GO:0007015">
    <property type="term" value="P:actin filament organization"/>
    <property type="evidence" value="ECO:0007669"/>
    <property type="project" value="TreeGrafter"/>
</dbReference>
<keyword evidence="2" id="KW-0067">ATP-binding</keyword>
<evidence type="ECO:0000256" key="4">
    <source>
        <dbReference type="ARBA" id="ARBA00023175"/>
    </source>
</evidence>
<dbReference type="AlphaFoldDB" id="A0A5B7IJH1"/>
<feature type="signal peptide" evidence="7">
    <location>
        <begin position="1"/>
        <end position="20"/>
    </location>
</feature>
<keyword evidence="5 6" id="KW-0009">Actin-binding</keyword>
<dbReference type="GO" id="GO:0000146">
    <property type="term" value="F:microfilament motor activity"/>
    <property type="evidence" value="ECO:0007669"/>
    <property type="project" value="TreeGrafter"/>
</dbReference>
<dbReference type="Proteomes" id="UP000324222">
    <property type="component" value="Unassembled WGS sequence"/>
</dbReference>
<name>A0A5B7IJH1_PORTR</name>
<dbReference type="InterPro" id="IPR027417">
    <property type="entry name" value="P-loop_NTPase"/>
</dbReference>
<sequence>MSSLSLLLLLVQDLPIKTHCNICPTNLSSSPFFCHFHRIYTYIGPVLVAVNPFKQLPYFGDKELEMYQGAATYEVPPHIYAVADTMYRNMLIDSDNQCVIIR</sequence>
<dbReference type="PRINTS" id="PR00193">
    <property type="entry name" value="MYOSINHEAVY"/>
</dbReference>
<reference evidence="9 10" key="1">
    <citation type="submission" date="2019-05" db="EMBL/GenBank/DDBJ databases">
        <title>Another draft genome of Portunus trituberculatus and its Hox gene families provides insights of decapod evolution.</title>
        <authorList>
            <person name="Jeong J.-H."/>
            <person name="Song I."/>
            <person name="Kim S."/>
            <person name="Choi T."/>
            <person name="Kim D."/>
            <person name="Ryu S."/>
            <person name="Kim W."/>
        </authorList>
    </citation>
    <scope>NUCLEOTIDE SEQUENCE [LARGE SCALE GENOMIC DNA]</scope>
    <source>
        <tissue evidence="9">Muscle</tissue>
    </source>
</reference>
<feature type="domain" description="Myosin motor" evidence="8">
    <location>
        <begin position="38"/>
        <end position="102"/>
    </location>
</feature>
<dbReference type="GO" id="GO:0005737">
    <property type="term" value="C:cytoplasm"/>
    <property type="evidence" value="ECO:0007669"/>
    <property type="project" value="TreeGrafter"/>
</dbReference>